<keyword evidence="2" id="KW-1185">Reference proteome</keyword>
<dbReference type="AlphaFoldDB" id="A0A9N9GG62"/>
<comment type="caution">
    <text evidence="1">The sequence shown here is derived from an EMBL/GenBank/DDBJ whole genome shotgun (WGS) entry which is preliminary data.</text>
</comment>
<sequence length="145" mass="16221">MNLKNIILTLSSKLIYLKLLAIHHNIIEEIKKNSESLNLTKLINLNKSDLNQSGASASNHRSLKSVRTGKVSEIARDLLGIGDLELADINQNMSEDYYKVLNRLDEEENALIIVKKEKEIKIKGAVHVIQGKHTASNLVQILQVS</sequence>
<proteinExistence type="predicted"/>
<protein>
    <submittedName>
        <fullName evidence="1">7279_t:CDS:1</fullName>
    </submittedName>
</protein>
<dbReference type="Proteomes" id="UP000789396">
    <property type="component" value="Unassembled WGS sequence"/>
</dbReference>
<feature type="non-terminal residue" evidence="1">
    <location>
        <position position="1"/>
    </location>
</feature>
<evidence type="ECO:0000313" key="1">
    <source>
        <dbReference type="EMBL" id="CAG8599703.1"/>
    </source>
</evidence>
<dbReference type="OrthoDB" id="10519650at2759"/>
<name>A0A9N9GG62_9GLOM</name>
<organism evidence="1 2">
    <name type="scientific">Racocetra fulgida</name>
    <dbReference type="NCBI Taxonomy" id="60492"/>
    <lineage>
        <taxon>Eukaryota</taxon>
        <taxon>Fungi</taxon>
        <taxon>Fungi incertae sedis</taxon>
        <taxon>Mucoromycota</taxon>
        <taxon>Glomeromycotina</taxon>
        <taxon>Glomeromycetes</taxon>
        <taxon>Diversisporales</taxon>
        <taxon>Gigasporaceae</taxon>
        <taxon>Racocetra</taxon>
    </lineage>
</organism>
<accession>A0A9N9GG62</accession>
<evidence type="ECO:0000313" key="2">
    <source>
        <dbReference type="Proteomes" id="UP000789396"/>
    </source>
</evidence>
<reference evidence="1" key="1">
    <citation type="submission" date="2021-06" db="EMBL/GenBank/DDBJ databases">
        <authorList>
            <person name="Kallberg Y."/>
            <person name="Tangrot J."/>
            <person name="Rosling A."/>
        </authorList>
    </citation>
    <scope>NUCLEOTIDE SEQUENCE</scope>
    <source>
        <strain evidence="1">IN212</strain>
    </source>
</reference>
<gene>
    <name evidence="1" type="ORF">RFULGI_LOCUS6554</name>
</gene>
<dbReference type="EMBL" id="CAJVPZ010008604">
    <property type="protein sequence ID" value="CAG8599703.1"/>
    <property type="molecule type" value="Genomic_DNA"/>
</dbReference>